<sequence>MCTFCFYKDPDTGFFKFIKFRRDQRTSDRFYQSFDHALEEIASANGGDIMALRRMKQYNPQELNAVIKAMKEEWYK</sequence>
<name>A0A0B6VRJ0_9CAUD</name>
<organism evidence="1 2">
    <name type="scientific">Edwardsiella phage PEi26</name>
    <dbReference type="NCBI Taxonomy" id="1608311"/>
    <lineage>
        <taxon>Viruses</taxon>
        <taxon>Duplodnaviria</taxon>
        <taxon>Heunggongvirae</taxon>
        <taxon>Uroviricota</taxon>
        <taxon>Caudoviricetes</taxon>
        <taxon>Pantevenvirales</taxon>
        <taxon>Straboviridae</taxon>
        <taxon>Tevenvirinae</taxon>
        <taxon>Kanagawavirus</taxon>
        <taxon>Kanagawavirus pei20</taxon>
    </lineage>
</organism>
<reference evidence="1 2" key="1">
    <citation type="submission" date="2015-02" db="EMBL/GenBank/DDBJ databases">
        <title>Complete genome sequences of Edwardsiella bacteriophages, PEi20 and PEi26.</title>
        <authorList>
            <person name="Yasuike M."/>
            <person name="Nishiki I."/>
            <person name="Iwasaki Y."/>
            <person name="Nakamura Y."/>
            <person name="Fujiwara A."/>
            <person name="Hassan E.S."/>
            <person name="Mahmoud M.M."/>
            <person name="Kawato Y."/>
            <person name="Nagai S."/>
            <person name="Kobayashi T."/>
            <person name="Ototake M."/>
            <person name="Nakai T."/>
        </authorList>
    </citation>
    <scope>NUCLEOTIDE SEQUENCE [LARGE SCALE GENOMIC DNA]</scope>
</reference>
<accession>A0A0B6VRJ0</accession>
<evidence type="ECO:0000313" key="1">
    <source>
        <dbReference type="EMBL" id="BAQ23099.1"/>
    </source>
</evidence>
<evidence type="ECO:0000313" key="2">
    <source>
        <dbReference type="Proteomes" id="UP000225144"/>
    </source>
</evidence>
<protein>
    <submittedName>
        <fullName evidence="1">Uncharacterized protein</fullName>
    </submittedName>
</protein>
<dbReference type="EMBL" id="AP014715">
    <property type="protein sequence ID" value="BAQ23099.1"/>
    <property type="molecule type" value="Genomic_DNA"/>
</dbReference>
<dbReference type="Proteomes" id="UP000225144">
    <property type="component" value="Genome"/>
</dbReference>
<proteinExistence type="predicted"/>